<dbReference type="AlphaFoldDB" id="A0A086JTC2"/>
<reference evidence="1 2" key="1">
    <citation type="submission" date="2014-02" db="EMBL/GenBank/DDBJ databases">
        <authorList>
            <person name="Sibley D."/>
            <person name="Venepally P."/>
            <person name="Karamycheva S."/>
            <person name="Hadjithomas M."/>
            <person name="Khan A."/>
            <person name="Brunk B."/>
            <person name="Roos D."/>
            <person name="Caler E."/>
            <person name="Lorenzi H."/>
        </authorList>
    </citation>
    <scope>NUCLEOTIDE SEQUENCE [LARGE SCALE GENOMIC DNA]</scope>
    <source>
        <strain evidence="1 2">GAB2-2007-GAL-DOM2</strain>
    </source>
</reference>
<dbReference type="VEuPathDB" id="ToxoDB:TGDOM2_357050"/>
<proteinExistence type="predicted"/>
<gene>
    <name evidence="1" type="ORF">TGDOM2_357050</name>
</gene>
<organism evidence="1 2">
    <name type="scientific">Toxoplasma gondii GAB2-2007-GAL-DOM2</name>
    <dbReference type="NCBI Taxonomy" id="1130820"/>
    <lineage>
        <taxon>Eukaryota</taxon>
        <taxon>Sar</taxon>
        <taxon>Alveolata</taxon>
        <taxon>Apicomplexa</taxon>
        <taxon>Conoidasida</taxon>
        <taxon>Coccidia</taxon>
        <taxon>Eucoccidiorida</taxon>
        <taxon>Eimeriorina</taxon>
        <taxon>Sarcocystidae</taxon>
        <taxon>Toxoplasma</taxon>
    </lineage>
</organism>
<sequence length="129" mass="14533">MMRYITSLQTFRTIQKKRHCDYQFAHLLCLFLNTASHELHGPRIQSDLSTTENDAVYVARVTVRPHGCRSLWAVNALLHGATKNDSARSRSQVTSASAIKQYLCLVTVQRPSQHGLHGDDSQKNGHSVF</sequence>
<dbReference type="Proteomes" id="UP000028837">
    <property type="component" value="Unassembled WGS sequence"/>
</dbReference>
<name>A0A086JTC2_TOXGO</name>
<evidence type="ECO:0000313" key="2">
    <source>
        <dbReference type="Proteomes" id="UP000028837"/>
    </source>
</evidence>
<comment type="caution">
    <text evidence="1">The sequence shown here is derived from an EMBL/GenBank/DDBJ whole genome shotgun (WGS) entry which is preliminary data.</text>
</comment>
<protein>
    <submittedName>
        <fullName evidence="1">Uncharacterized protein</fullName>
    </submittedName>
</protein>
<dbReference type="EMBL" id="AHZU02001173">
    <property type="protein sequence ID" value="KFG35390.1"/>
    <property type="molecule type" value="Genomic_DNA"/>
</dbReference>
<evidence type="ECO:0000313" key="1">
    <source>
        <dbReference type="EMBL" id="KFG35390.1"/>
    </source>
</evidence>
<accession>A0A086JTC2</accession>